<feature type="compositionally biased region" description="Low complexity" evidence="5">
    <location>
        <begin position="30"/>
        <end position="39"/>
    </location>
</feature>
<reference evidence="6" key="1">
    <citation type="journal article" date="2021" name="Mol. Ecol. Resour.">
        <title>Phylogenomic analyses of the genus Drosophila reveals genomic signals of climate adaptation.</title>
        <authorList>
            <person name="Li F."/>
            <person name="Rane R.V."/>
            <person name="Luria V."/>
            <person name="Xiong Z."/>
            <person name="Chen J."/>
            <person name="Li Z."/>
            <person name="Catullo R.A."/>
            <person name="Griffin P.C."/>
            <person name="Schiffer M."/>
            <person name="Pearce S."/>
            <person name="Lee S.F."/>
            <person name="McElroy K."/>
            <person name="Stocker A."/>
            <person name="Shirriffs J."/>
            <person name="Cockerell F."/>
            <person name="Coppin C."/>
            <person name="Sgro C.M."/>
            <person name="Karger A."/>
            <person name="Cain J.W."/>
            <person name="Weber J.A."/>
            <person name="Santpere G."/>
            <person name="Kirschner M.W."/>
            <person name="Hoffmann A.A."/>
            <person name="Oakeshott J.G."/>
            <person name="Zhang G."/>
        </authorList>
    </citation>
    <scope>NUCLEOTIDE SEQUENCE</scope>
    <source>
        <strain evidence="6">BGI-SZ-2011g</strain>
    </source>
</reference>
<dbReference type="GO" id="GO:0034045">
    <property type="term" value="C:phagophore assembly site membrane"/>
    <property type="evidence" value="ECO:0007669"/>
    <property type="project" value="TreeGrafter"/>
</dbReference>
<evidence type="ECO:0000256" key="2">
    <source>
        <dbReference type="ARBA" id="ARBA00022786"/>
    </source>
</evidence>
<dbReference type="Pfam" id="PF04110">
    <property type="entry name" value="APG12"/>
    <property type="match status" value="1"/>
</dbReference>
<dbReference type="Gene3D" id="3.10.20.90">
    <property type="entry name" value="Phosphatidylinositol 3-kinase Catalytic Subunit, Chain A, domain 1"/>
    <property type="match status" value="1"/>
</dbReference>
<evidence type="ECO:0000256" key="5">
    <source>
        <dbReference type="SAM" id="MobiDB-lite"/>
    </source>
</evidence>
<dbReference type="PANTHER" id="PTHR13385:SF0">
    <property type="entry name" value="UBIQUITIN-LIKE PROTEIN ATG12"/>
    <property type="match status" value="1"/>
</dbReference>
<dbReference type="GO" id="GO:0034727">
    <property type="term" value="P:piecemeal microautophagy of the nucleus"/>
    <property type="evidence" value="ECO:0007669"/>
    <property type="project" value="TreeGrafter"/>
</dbReference>
<evidence type="ECO:0000256" key="1">
    <source>
        <dbReference type="ARBA" id="ARBA00022499"/>
    </source>
</evidence>
<dbReference type="CDD" id="cd01612">
    <property type="entry name" value="Ubl_ATG12"/>
    <property type="match status" value="1"/>
</dbReference>
<name>A0AAD4PJB9_9MUSC</name>
<dbReference type="FunFam" id="3.10.20.90:FF:000150">
    <property type="entry name" value="Ubiquitin-like protein ATG12"/>
    <property type="match status" value="1"/>
</dbReference>
<dbReference type="PANTHER" id="PTHR13385">
    <property type="entry name" value="AUTOPHAGY PROTEIN 12"/>
    <property type="match status" value="1"/>
</dbReference>
<dbReference type="GO" id="GO:0000421">
    <property type="term" value="C:autophagosome membrane"/>
    <property type="evidence" value="ECO:0007669"/>
    <property type="project" value="TreeGrafter"/>
</dbReference>
<dbReference type="InterPro" id="IPR007242">
    <property type="entry name" value="Atg12"/>
</dbReference>
<keyword evidence="7" id="KW-1185">Reference proteome</keyword>
<gene>
    <name evidence="6" type="ORF">KR093_008317</name>
</gene>
<comment type="function">
    <text evidence="4">Ubiquitin-like protein involved in autophagic vesicle formation.</text>
</comment>
<keyword evidence="2 4" id="KW-0833">Ubl conjugation pathway</keyword>
<dbReference type="SUPFAM" id="SSF54236">
    <property type="entry name" value="Ubiquitin-like"/>
    <property type="match status" value="1"/>
</dbReference>
<comment type="subunit">
    <text evidence="4">Forms a conjugate with ATG5.</text>
</comment>
<dbReference type="InterPro" id="IPR029071">
    <property type="entry name" value="Ubiquitin-like_domsf"/>
</dbReference>
<dbReference type="GO" id="GO:0019776">
    <property type="term" value="F:Atg8-family ligase activity"/>
    <property type="evidence" value="ECO:0007669"/>
    <property type="project" value="TreeGrafter"/>
</dbReference>
<dbReference type="GO" id="GO:0000045">
    <property type="term" value="P:autophagosome assembly"/>
    <property type="evidence" value="ECO:0007669"/>
    <property type="project" value="InterPro"/>
</dbReference>
<dbReference type="GO" id="GO:0034274">
    <property type="term" value="C:Atg12-Atg5-Atg16 complex"/>
    <property type="evidence" value="ECO:0007669"/>
    <property type="project" value="TreeGrafter"/>
</dbReference>
<dbReference type="EMBL" id="JAJJHW010002774">
    <property type="protein sequence ID" value="KAH8366020.1"/>
    <property type="molecule type" value="Genomic_DNA"/>
</dbReference>
<evidence type="ECO:0000313" key="7">
    <source>
        <dbReference type="Proteomes" id="UP001200034"/>
    </source>
</evidence>
<feature type="region of interest" description="Disordered" evidence="5">
    <location>
        <begin position="20"/>
        <end position="39"/>
    </location>
</feature>
<keyword evidence="3 4" id="KW-0072">Autophagy</keyword>
<evidence type="ECO:0000256" key="3">
    <source>
        <dbReference type="ARBA" id="ARBA00023006"/>
    </source>
</evidence>
<comment type="similarity">
    <text evidence="4">Belongs to the ATG12 family.</text>
</comment>
<evidence type="ECO:0000313" key="6">
    <source>
        <dbReference type="EMBL" id="KAH8366020.1"/>
    </source>
</evidence>
<dbReference type="Proteomes" id="UP001200034">
    <property type="component" value="Unassembled WGS sequence"/>
</dbReference>
<dbReference type="GO" id="GO:0097352">
    <property type="term" value="P:autophagosome maturation"/>
    <property type="evidence" value="ECO:0007669"/>
    <property type="project" value="TreeGrafter"/>
</dbReference>
<sequence length="137" mass="15767">MRRYLIYKIKHNYRDFQNIPKSTMTDTEDTQSAATTTSITSTAPTDKDAAKICVLLNATGNVPIIKKRTWTVDPNKTVSWIQKFIHKYLKLDSNEQIFLYVNQTFAPAPDQIIKNLYDCHGTNGKLVLYYCKNQAWG</sequence>
<accession>A0AAD4PJB9</accession>
<keyword evidence="1 4" id="KW-1017">Isopeptide bond</keyword>
<dbReference type="GO" id="GO:0000422">
    <property type="term" value="P:autophagy of mitochondrion"/>
    <property type="evidence" value="ECO:0007669"/>
    <property type="project" value="TreeGrafter"/>
</dbReference>
<protein>
    <recommendedName>
        <fullName evidence="4">Ubiquitin-like protein ATG12</fullName>
    </recommendedName>
</protein>
<evidence type="ECO:0000256" key="4">
    <source>
        <dbReference type="RuleBase" id="RU361201"/>
    </source>
</evidence>
<organism evidence="6 7">
    <name type="scientific">Drosophila rubida</name>
    <dbReference type="NCBI Taxonomy" id="30044"/>
    <lineage>
        <taxon>Eukaryota</taxon>
        <taxon>Metazoa</taxon>
        <taxon>Ecdysozoa</taxon>
        <taxon>Arthropoda</taxon>
        <taxon>Hexapoda</taxon>
        <taxon>Insecta</taxon>
        <taxon>Pterygota</taxon>
        <taxon>Neoptera</taxon>
        <taxon>Endopterygota</taxon>
        <taxon>Diptera</taxon>
        <taxon>Brachycera</taxon>
        <taxon>Muscomorpha</taxon>
        <taxon>Ephydroidea</taxon>
        <taxon>Drosophilidae</taxon>
        <taxon>Drosophila</taxon>
    </lineage>
</organism>
<comment type="caution">
    <text evidence="6">The sequence shown here is derived from an EMBL/GenBank/DDBJ whole genome shotgun (WGS) entry which is preliminary data.</text>
</comment>
<dbReference type="AlphaFoldDB" id="A0AAD4PJB9"/>
<proteinExistence type="inferred from homology"/>
<dbReference type="GO" id="GO:0061723">
    <property type="term" value="P:glycophagy"/>
    <property type="evidence" value="ECO:0007669"/>
    <property type="project" value="TreeGrafter"/>
</dbReference>